<protein>
    <submittedName>
        <fullName evidence="1">Uncharacterized protein</fullName>
    </submittedName>
</protein>
<evidence type="ECO:0000313" key="1">
    <source>
        <dbReference type="EMBL" id="KAG6945131.1"/>
    </source>
</evidence>
<dbReference type="EMBL" id="JAENGY010002181">
    <property type="protein sequence ID" value="KAG6945131.1"/>
    <property type="molecule type" value="Genomic_DNA"/>
</dbReference>
<name>A0A8J5IF68_9STRA</name>
<accession>A0A8J5IF68</accession>
<sequence length="119" mass="13575">MMLLCDRQLSTTAVELIEPSILEGVEGEKFVFIFGGLADVFDWVSPHERVVPAPNNVHLWLLPLPRQHRRLYPAQRSLNRNDDGQRKNSKAQALNGVFGEICYTPSKLIYHDCPLTDMQ</sequence>
<evidence type="ECO:0000313" key="2">
    <source>
        <dbReference type="Proteomes" id="UP000709295"/>
    </source>
</evidence>
<gene>
    <name evidence="1" type="ORF">JG688_00016724</name>
</gene>
<proteinExistence type="predicted"/>
<dbReference type="AlphaFoldDB" id="A0A8J5IF68"/>
<organism evidence="1 2">
    <name type="scientific">Phytophthora aleatoria</name>
    <dbReference type="NCBI Taxonomy" id="2496075"/>
    <lineage>
        <taxon>Eukaryota</taxon>
        <taxon>Sar</taxon>
        <taxon>Stramenopiles</taxon>
        <taxon>Oomycota</taxon>
        <taxon>Peronosporomycetes</taxon>
        <taxon>Peronosporales</taxon>
        <taxon>Peronosporaceae</taxon>
        <taxon>Phytophthora</taxon>
    </lineage>
</organism>
<reference evidence="1" key="1">
    <citation type="submission" date="2021-01" db="EMBL/GenBank/DDBJ databases">
        <title>Phytophthora aleatoria, a newly-described species from Pinus radiata is distinct from Phytophthora cactorum isolates based on comparative genomics.</title>
        <authorList>
            <person name="Mcdougal R."/>
            <person name="Panda P."/>
            <person name="Williams N."/>
            <person name="Studholme D.J."/>
        </authorList>
    </citation>
    <scope>NUCLEOTIDE SEQUENCE</scope>
    <source>
        <strain evidence="1">NZFS 4037</strain>
    </source>
</reference>
<dbReference type="Proteomes" id="UP000709295">
    <property type="component" value="Unassembled WGS sequence"/>
</dbReference>
<comment type="caution">
    <text evidence="1">The sequence shown here is derived from an EMBL/GenBank/DDBJ whole genome shotgun (WGS) entry which is preliminary data.</text>
</comment>
<keyword evidence="2" id="KW-1185">Reference proteome</keyword>